<evidence type="ECO:0000313" key="2">
    <source>
        <dbReference type="EMBL" id="KAK3194930.1"/>
    </source>
</evidence>
<feature type="transmembrane region" description="Helical" evidence="1">
    <location>
        <begin position="20"/>
        <end position="37"/>
    </location>
</feature>
<keyword evidence="1" id="KW-1133">Transmembrane helix</keyword>
<evidence type="ECO:0008006" key="4">
    <source>
        <dbReference type="Google" id="ProtNLM"/>
    </source>
</evidence>
<dbReference type="CDD" id="cd09917">
    <property type="entry name" value="F-box_SF"/>
    <property type="match status" value="1"/>
</dbReference>
<dbReference type="PANTHER" id="PTHR14939">
    <property type="entry name" value="F-BOX ONLY PROTEIN 22"/>
    <property type="match status" value="1"/>
</dbReference>
<dbReference type="InterPro" id="IPR036047">
    <property type="entry name" value="F-box-like_dom_sf"/>
</dbReference>
<dbReference type="EMBL" id="JANJYJ010000008">
    <property type="protein sequence ID" value="KAK3194930.1"/>
    <property type="molecule type" value="Genomic_DNA"/>
</dbReference>
<reference evidence="2" key="1">
    <citation type="journal article" date="2023" name="Plant J.">
        <title>Genome sequences and population genomics provide insights into the demographic history, inbreeding, and mutation load of two 'living fossil' tree species of Dipteronia.</title>
        <authorList>
            <person name="Feng Y."/>
            <person name="Comes H.P."/>
            <person name="Chen J."/>
            <person name="Zhu S."/>
            <person name="Lu R."/>
            <person name="Zhang X."/>
            <person name="Li P."/>
            <person name="Qiu J."/>
            <person name="Olsen K.M."/>
            <person name="Qiu Y."/>
        </authorList>
    </citation>
    <scope>NUCLEOTIDE SEQUENCE</scope>
    <source>
        <strain evidence="2">NBL</strain>
    </source>
</reference>
<keyword evidence="1" id="KW-0812">Transmembrane</keyword>
<comment type="caution">
    <text evidence="2">The sequence shown here is derived from an EMBL/GenBank/DDBJ whole genome shotgun (WGS) entry which is preliminary data.</text>
</comment>
<proteinExistence type="predicted"/>
<dbReference type="GO" id="GO:0000209">
    <property type="term" value="P:protein polyubiquitination"/>
    <property type="evidence" value="ECO:0007669"/>
    <property type="project" value="TreeGrafter"/>
</dbReference>
<protein>
    <recommendedName>
        <fullName evidence="4">F-box domain-containing protein</fullName>
    </recommendedName>
</protein>
<dbReference type="Proteomes" id="UP001281410">
    <property type="component" value="Unassembled WGS sequence"/>
</dbReference>
<keyword evidence="1" id="KW-0472">Membrane</keyword>
<dbReference type="AlphaFoldDB" id="A0AAD9ZX67"/>
<sequence length="646" mass="72679">MNKELITKAMQYLIQQIRETILLAIFFFGLVAKVIYVNRFSQSSRKNAVNEIKLGAFIPSYSIQPVMARYLHIHFDQSWGNISLAKIMFRMFTQFYNFIEVEYLPVVFPSNNQKENALHFAEKVDRESGYKPVFQNLPTRAADAKCIVGSLDNMFWRRSSFLTAKAASIFILNNYKSSGIWPIFIFTQKIVVERDRKHIVEEEDGCCFSFGNGDLLQNILSKLQAIHFASAARVSKFWNKVCNLILYRPKLATALLLSSSLQFAIQEVLDKVLSEPICPHFTIAYVGFHYNLGAIHRLITLKLGSQIPIITSALDGMIGIDTRTVEVKGARWDLLEEKVHVPNNFGGLGNAVNYTNYCGIILVVGFVPGFKVKTIPLLQQKKDYRVDLKPILVQMVVVGDASSPFLFNSGNNSQNYQGNLYSIDAVALVFAKDSSSNVGGQIQFQLRQANGLLPFDPQLKVASVYVEEERHRSWLTASMIGHPENLLDTRGLLQDIPATDDTNRKMLQRYSEAGCDGFVVDGVGIKPSDPFVFYRMDANMTFSSMNHAYEELKTLKTNCNHDGKEVIGSLIFSCCSRGVPQLPITESKPFYRNFAKVLLAGLFCSEEIARVTKSLIKVYGEDGDGEGGCFLHHHSTTCLVMIYTPR</sequence>
<dbReference type="GO" id="GO:0032436">
    <property type="term" value="P:positive regulation of proteasomal ubiquitin-dependent protein catabolic process"/>
    <property type="evidence" value="ECO:0007669"/>
    <property type="project" value="TreeGrafter"/>
</dbReference>
<keyword evidence="3" id="KW-1185">Reference proteome</keyword>
<evidence type="ECO:0000256" key="1">
    <source>
        <dbReference type="SAM" id="Phobius"/>
    </source>
</evidence>
<dbReference type="SUPFAM" id="SSF81383">
    <property type="entry name" value="F-box domain"/>
    <property type="match status" value="1"/>
</dbReference>
<evidence type="ECO:0000313" key="3">
    <source>
        <dbReference type="Proteomes" id="UP001281410"/>
    </source>
</evidence>
<gene>
    <name evidence="2" type="ORF">Dsin_026240</name>
</gene>
<dbReference type="PANTHER" id="PTHR14939:SF8">
    <property type="entry name" value="FIST C-DOMAIN DOMAIN-CONTAINING PROTEIN"/>
    <property type="match status" value="1"/>
</dbReference>
<organism evidence="2 3">
    <name type="scientific">Dipteronia sinensis</name>
    <dbReference type="NCBI Taxonomy" id="43782"/>
    <lineage>
        <taxon>Eukaryota</taxon>
        <taxon>Viridiplantae</taxon>
        <taxon>Streptophyta</taxon>
        <taxon>Embryophyta</taxon>
        <taxon>Tracheophyta</taxon>
        <taxon>Spermatophyta</taxon>
        <taxon>Magnoliopsida</taxon>
        <taxon>eudicotyledons</taxon>
        <taxon>Gunneridae</taxon>
        <taxon>Pentapetalae</taxon>
        <taxon>rosids</taxon>
        <taxon>malvids</taxon>
        <taxon>Sapindales</taxon>
        <taxon>Sapindaceae</taxon>
        <taxon>Hippocastanoideae</taxon>
        <taxon>Acereae</taxon>
        <taxon>Dipteronia</taxon>
    </lineage>
</organism>
<name>A0AAD9ZX67_9ROSI</name>
<accession>A0AAD9ZX67</accession>